<evidence type="ECO:0000313" key="3">
    <source>
        <dbReference type="Proteomes" id="UP001311232"/>
    </source>
</evidence>
<dbReference type="AlphaFoldDB" id="A0AAV9SFM6"/>
<feature type="compositionally biased region" description="Basic and acidic residues" evidence="1">
    <location>
        <begin position="98"/>
        <end position="107"/>
    </location>
</feature>
<evidence type="ECO:0000256" key="1">
    <source>
        <dbReference type="SAM" id="MobiDB-lite"/>
    </source>
</evidence>
<accession>A0AAV9SFM6</accession>
<reference evidence="2 3" key="1">
    <citation type="submission" date="2021-06" db="EMBL/GenBank/DDBJ databases">
        <authorList>
            <person name="Palmer J.M."/>
        </authorList>
    </citation>
    <scope>NUCLEOTIDE SEQUENCE [LARGE SCALE GENOMIC DNA]</scope>
    <source>
        <strain evidence="2 3">MEX-2019</strain>
        <tissue evidence="2">Muscle</tissue>
    </source>
</reference>
<feature type="non-terminal residue" evidence="2">
    <location>
        <position position="119"/>
    </location>
</feature>
<evidence type="ECO:0000313" key="2">
    <source>
        <dbReference type="EMBL" id="KAK5619933.1"/>
    </source>
</evidence>
<dbReference type="EMBL" id="JAHHUM010000420">
    <property type="protein sequence ID" value="KAK5619933.1"/>
    <property type="molecule type" value="Genomic_DNA"/>
</dbReference>
<keyword evidence="3" id="KW-1185">Reference proteome</keyword>
<protein>
    <submittedName>
        <fullName evidence="2">Uncharacterized protein</fullName>
    </submittedName>
</protein>
<dbReference type="Proteomes" id="UP001311232">
    <property type="component" value="Unassembled WGS sequence"/>
</dbReference>
<feature type="region of interest" description="Disordered" evidence="1">
    <location>
        <begin position="93"/>
        <end position="119"/>
    </location>
</feature>
<gene>
    <name evidence="2" type="ORF">CRENBAI_004955</name>
</gene>
<sequence>MELENSAQLKRRIKRRNVVAGVQASTQVSKLVAERKEVSDSSDIESWLLKPERCLTDRLPRAPISIGFFHYFLPKDQSFESGLPQVSEETNTQLEHPFGVKELHTAPEDAGPEGPWHRR</sequence>
<proteinExistence type="predicted"/>
<name>A0AAV9SFM6_9TELE</name>
<comment type="caution">
    <text evidence="2">The sequence shown here is derived from an EMBL/GenBank/DDBJ whole genome shotgun (WGS) entry which is preliminary data.</text>
</comment>
<organism evidence="2 3">
    <name type="scientific">Crenichthys baileyi</name>
    <name type="common">White River springfish</name>
    <dbReference type="NCBI Taxonomy" id="28760"/>
    <lineage>
        <taxon>Eukaryota</taxon>
        <taxon>Metazoa</taxon>
        <taxon>Chordata</taxon>
        <taxon>Craniata</taxon>
        <taxon>Vertebrata</taxon>
        <taxon>Euteleostomi</taxon>
        <taxon>Actinopterygii</taxon>
        <taxon>Neopterygii</taxon>
        <taxon>Teleostei</taxon>
        <taxon>Neoteleostei</taxon>
        <taxon>Acanthomorphata</taxon>
        <taxon>Ovalentaria</taxon>
        <taxon>Atherinomorphae</taxon>
        <taxon>Cyprinodontiformes</taxon>
        <taxon>Goodeidae</taxon>
        <taxon>Crenichthys</taxon>
    </lineage>
</organism>